<dbReference type="EMBL" id="JAGTJQ010000005">
    <property type="protein sequence ID" value="KAH7031528.1"/>
    <property type="molecule type" value="Genomic_DNA"/>
</dbReference>
<gene>
    <name evidence="4" type="ORF">B0I36DRAFT_363207</name>
</gene>
<dbReference type="Pfam" id="PF01370">
    <property type="entry name" value="Epimerase"/>
    <property type="match status" value="1"/>
</dbReference>
<accession>A0A9P8Y7Y8</accession>
<dbReference type="PANTHER" id="PTHR10366">
    <property type="entry name" value="NAD DEPENDENT EPIMERASE/DEHYDRATASE"/>
    <property type="match status" value="1"/>
</dbReference>
<proteinExistence type="inferred from homology"/>
<dbReference type="InterPro" id="IPR036291">
    <property type="entry name" value="NAD(P)-bd_dom_sf"/>
</dbReference>
<dbReference type="CDD" id="cd05227">
    <property type="entry name" value="AR_SDR_e"/>
    <property type="match status" value="1"/>
</dbReference>
<comment type="caution">
    <text evidence="4">The sequence shown here is derived from an EMBL/GenBank/DDBJ whole genome shotgun (WGS) entry which is preliminary data.</text>
</comment>
<dbReference type="AlphaFoldDB" id="A0A9P8Y7Y8"/>
<dbReference type="InterPro" id="IPR001509">
    <property type="entry name" value="Epimerase_deHydtase"/>
</dbReference>
<comment type="similarity">
    <text evidence="2">Belongs to the NAD(P)-dependent epimerase/dehydratase family. Dihydroflavonol-4-reductase subfamily.</text>
</comment>
<dbReference type="OrthoDB" id="2735536at2759"/>
<dbReference type="SUPFAM" id="SSF51735">
    <property type="entry name" value="NAD(P)-binding Rossmann-fold domains"/>
    <property type="match status" value="1"/>
</dbReference>
<dbReference type="Gene3D" id="3.40.50.720">
    <property type="entry name" value="NAD(P)-binding Rossmann-like Domain"/>
    <property type="match status" value="1"/>
</dbReference>
<dbReference type="Proteomes" id="UP000756346">
    <property type="component" value="Unassembled WGS sequence"/>
</dbReference>
<dbReference type="PANTHER" id="PTHR10366:SF564">
    <property type="entry name" value="STEROL-4-ALPHA-CARBOXYLATE 3-DEHYDROGENASE, DECARBOXYLATING"/>
    <property type="match status" value="1"/>
</dbReference>
<dbReference type="RefSeq" id="XP_046013208.1">
    <property type="nucleotide sequence ID" value="XM_046158771.1"/>
</dbReference>
<reference evidence="4" key="1">
    <citation type="journal article" date="2021" name="Nat. Commun.">
        <title>Genetic determinants of endophytism in the Arabidopsis root mycobiome.</title>
        <authorList>
            <person name="Mesny F."/>
            <person name="Miyauchi S."/>
            <person name="Thiergart T."/>
            <person name="Pickel B."/>
            <person name="Atanasova L."/>
            <person name="Karlsson M."/>
            <person name="Huettel B."/>
            <person name="Barry K.W."/>
            <person name="Haridas S."/>
            <person name="Chen C."/>
            <person name="Bauer D."/>
            <person name="Andreopoulos W."/>
            <person name="Pangilinan J."/>
            <person name="LaButti K."/>
            <person name="Riley R."/>
            <person name="Lipzen A."/>
            <person name="Clum A."/>
            <person name="Drula E."/>
            <person name="Henrissat B."/>
            <person name="Kohler A."/>
            <person name="Grigoriev I.V."/>
            <person name="Martin F.M."/>
            <person name="Hacquard S."/>
        </authorList>
    </citation>
    <scope>NUCLEOTIDE SEQUENCE</scope>
    <source>
        <strain evidence="4">MPI-CAGE-CH-0230</strain>
    </source>
</reference>
<evidence type="ECO:0000256" key="1">
    <source>
        <dbReference type="ARBA" id="ARBA00023002"/>
    </source>
</evidence>
<feature type="domain" description="NAD-dependent epimerase/dehydratase" evidence="3">
    <location>
        <begin position="5"/>
        <end position="256"/>
    </location>
</feature>
<evidence type="ECO:0000313" key="5">
    <source>
        <dbReference type="Proteomes" id="UP000756346"/>
    </source>
</evidence>
<name>A0A9P8Y7Y8_9PEZI</name>
<protein>
    <recommendedName>
        <fullName evidence="3">NAD-dependent epimerase/dehydratase domain-containing protein</fullName>
    </recommendedName>
</protein>
<keyword evidence="5" id="KW-1185">Reference proteome</keyword>
<dbReference type="FunFam" id="3.40.50.720:FF:000191">
    <property type="entry name" value="Methylglyoxal reductase (NADPH-dependent)"/>
    <property type="match status" value="1"/>
</dbReference>
<organism evidence="4 5">
    <name type="scientific">Microdochium trichocladiopsis</name>
    <dbReference type="NCBI Taxonomy" id="1682393"/>
    <lineage>
        <taxon>Eukaryota</taxon>
        <taxon>Fungi</taxon>
        <taxon>Dikarya</taxon>
        <taxon>Ascomycota</taxon>
        <taxon>Pezizomycotina</taxon>
        <taxon>Sordariomycetes</taxon>
        <taxon>Xylariomycetidae</taxon>
        <taxon>Xylariales</taxon>
        <taxon>Microdochiaceae</taxon>
        <taxon>Microdochium</taxon>
    </lineage>
</organism>
<evidence type="ECO:0000313" key="4">
    <source>
        <dbReference type="EMBL" id="KAH7031528.1"/>
    </source>
</evidence>
<dbReference type="GeneID" id="70188317"/>
<dbReference type="GO" id="GO:0016616">
    <property type="term" value="F:oxidoreductase activity, acting on the CH-OH group of donors, NAD or NADP as acceptor"/>
    <property type="evidence" value="ECO:0007669"/>
    <property type="project" value="TreeGrafter"/>
</dbReference>
<keyword evidence="1" id="KW-0560">Oxidoreductase</keyword>
<dbReference type="InterPro" id="IPR050425">
    <property type="entry name" value="NAD(P)_dehydrat-like"/>
</dbReference>
<evidence type="ECO:0000256" key="2">
    <source>
        <dbReference type="ARBA" id="ARBA00023445"/>
    </source>
</evidence>
<evidence type="ECO:0000259" key="3">
    <source>
        <dbReference type="Pfam" id="PF01370"/>
    </source>
</evidence>
<sequence>MAPTVLVTGASGFVAGHVLDKFLAKGYNVRGTVRSEKTAANVRKMFPEYPEQLSFAIVPDMAAPGAFDEAVKGVDGIIHTASPFILDAKDVQKDLYDPAVQGTTSILEAAQKHAPTVSRVVVTSSFASVLDPNQGTRPGYTYTEADWNPVIGDAAAKDPVLAYLASKAMAEKAAFDYVEKNKPTFTVTTLLPPMVYGPVRHHVDSVKSLNTSSTDILRLFNGSETTVPTTSFWGFVDVRDLADAHVLAFETPEAAGQRYLTTTGNYSYQQVVDIIRREFPELQATTPEGEAGAPLPPVYRIDNSKAKKELGIKFTPLEKTIVDTVKSLRALKE</sequence>